<keyword evidence="8" id="KW-1185">Reference proteome</keyword>
<comment type="caution">
    <text evidence="7">The sequence shown here is derived from an EMBL/GenBank/DDBJ whole genome shotgun (WGS) entry which is preliminary data.</text>
</comment>
<evidence type="ECO:0000313" key="7">
    <source>
        <dbReference type="EMBL" id="MBU5591678.1"/>
    </source>
</evidence>
<feature type="transmembrane region" description="Helical" evidence="4">
    <location>
        <begin position="12"/>
        <end position="33"/>
    </location>
</feature>
<evidence type="ECO:0000259" key="6">
    <source>
        <dbReference type="PROSITE" id="PS50885"/>
    </source>
</evidence>
<proteinExistence type="inferred from homology"/>
<keyword evidence="1 3" id="KW-0807">Transducer</keyword>
<dbReference type="SMART" id="SM00304">
    <property type="entry name" value="HAMP"/>
    <property type="match status" value="2"/>
</dbReference>
<dbReference type="InterPro" id="IPR003660">
    <property type="entry name" value="HAMP_dom"/>
</dbReference>
<dbReference type="PROSITE" id="PS50111">
    <property type="entry name" value="CHEMOTAXIS_TRANSDUC_2"/>
    <property type="match status" value="1"/>
</dbReference>
<feature type="domain" description="Methyl-accepting transducer" evidence="5">
    <location>
        <begin position="255"/>
        <end position="519"/>
    </location>
</feature>
<dbReference type="Proteomes" id="UP000736583">
    <property type="component" value="Unassembled WGS sequence"/>
</dbReference>
<feature type="transmembrane region" description="Helical" evidence="4">
    <location>
        <begin position="164"/>
        <end position="182"/>
    </location>
</feature>
<evidence type="ECO:0000259" key="5">
    <source>
        <dbReference type="PROSITE" id="PS50111"/>
    </source>
</evidence>
<dbReference type="EMBL" id="JAHLQL010000001">
    <property type="protein sequence ID" value="MBU5591678.1"/>
    <property type="molecule type" value="Genomic_DNA"/>
</dbReference>
<feature type="domain" description="HAMP" evidence="6">
    <location>
        <begin position="184"/>
        <end position="236"/>
    </location>
</feature>
<evidence type="ECO:0000256" key="2">
    <source>
        <dbReference type="ARBA" id="ARBA00029447"/>
    </source>
</evidence>
<dbReference type="Pfam" id="PF00015">
    <property type="entry name" value="MCPsignal"/>
    <property type="match status" value="1"/>
</dbReference>
<dbReference type="Pfam" id="PF00672">
    <property type="entry name" value="HAMP"/>
    <property type="match status" value="1"/>
</dbReference>
<dbReference type="RefSeq" id="WP_216456611.1">
    <property type="nucleotide sequence ID" value="NZ_JAHLQL010000001.1"/>
</dbReference>
<dbReference type="PANTHER" id="PTHR32089:SF112">
    <property type="entry name" value="LYSOZYME-LIKE PROTEIN-RELATED"/>
    <property type="match status" value="1"/>
</dbReference>
<gene>
    <name evidence="7" type="ORF">KQI89_07855</name>
</gene>
<keyword evidence="4" id="KW-0812">Transmembrane</keyword>
<sequence>MLNSIRKKIMAAFIIVTTVSMIAMILIVGYGSAKVIFSREMLDNDTFVNQMARSIEAIGVDDRDKVQEYINKSVDSEESIINIQLTEASGKIIFDRDKSKVGTNADSEVMQALEDSSKQEYFSDDNFFTITVPVKKDGMLIGVISVTSKMDSTIKNVISTIKSIGIFALLTLFFAIVVAYLVSKMISRPIKNTVIALDRISTGDLTANMRIESKDEFGILAKTMNNTMNILREMIGSIKQSTISLDKVSHVLSSSSQEVSSSNMEVANSASKVADSVSQQSIMLTDSVELLSEFGNTIDIIHTNVGNVSSESQKIKESAYIGSLKIEELVQSVSDIRHAFKYVIEKLATLNSSVEKITEITAVINNVAGQTNLLALNASIEAARSGEAGKGFAVVAEEIRILAEQVSSSSNSIIDLVSNVTMETKDVTQTANSVSDKMKSQVDTVENTIESFKDILSQVSLILPQIENINTELKSAVKVKEQVMQKVGSVANMSAEVTASSQQIAASTQEQIAFSEELTSMAQSLESMSCKLRQSVERIKV</sequence>
<name>A0ABS6F0B2_9CLOT</name>
<evidence type="ECO:0000313" key="8">
    <source>
        <dbReference type="Proteomes" id="UP000736583"/>
    </source>
</evidence>
<organism evidence="7 8">
    <name type="scientific">Clostridium simiarum</name>
    <dbReference type="NCBI Taxonomy" id="2841506"/>
    <lineage>
        <taxon>Bacteria</taxon>
        <taxon>Bacillati</taxon>
        <taxon>Bacillota</taxon>
        <taxon>Clostridia</taxon>
        <taxon>Eubacteriales</taxon>
        <taxon>Clostridiaceae</taxon>
        <taxon>Clostridium</taxon>
    </lineage>
</organism>
<dbReference type="SMART" id="SM00283">
    <property type="entry name" value="MA"/>
    <property type="match status" value="1"/>
</dbReference>
<evidence type="ECO:0000256" key="1">
    <source>
        <dbReference type="ARBA" id="ARBA00023224"/>
    </source>
</evidence>
<evidence type="ECO:0000256" key="4">
    <source>
        <dbReference type="SAM" id="Phobius"/>
    </source>
</evidence>
<keyword evidence="4" id="KW-0472">Membrane</keyword>
<keyword evidence="4" id="KW-1133">Transmembrane helix</keyword>
<protein>
    <submittedName>
        <fullName evidence="7">Methyl-accepting chemotaxis protein</fullName>
    </submittedName>
</protein>
<evidence type="ECO:0000256" key="3">
    <source>
        <dbReference type="PROSITE-ProRule" id="PRU00284"/>
    </source>
</evidence>
<dbReference type="PANTHER" id="PTHR32089">
    <property type="entry name" value="METHYL-ACCEPTING CHEMOTAXIS PROTEIN MCPB"/>
    <property type="match status" value="1"/>
</dbReference>
<reference evidence="7 8" key="1">
    <citation type="submission" date="2021-06" db="EMBL/GenBank/DDBJ databases">
        <authorList>
            <person name="Sun Q."/>
            <person name="Li D."/>
        </authorList>
    </citation>
    <scope>NUCLEOTIDE SEQUENCE [LARGE SCALE GENOMIC DNA]</scope>
    <source>
        <strain evidence="7 8">MSJ-4</strain>
    </source>
</reference>
<dbReference type="InterPro" id="IPR004089">
    <property type="entry name" value="MCPsignal_dom"/>
</dbReference>
<comment type="similarity">
    <text evidence="2">Belongs to the methyl-accepting chemotaxis (MCP) protein family.</text>
</comment>
<dbReference type="PROSITE" id="PS50885">
    <property type="entry name" value="HAMP"/>
    <property type="match status" value="1"/>
</dbReference>
<dbReference type="CDD" id="cd06225">
    <property type="entry name" value="HAMP"/>
    <property type="match status" value="1"/>
</dbReference>
<accession>A0ABS6F0B2</accession>